<dbReference type="InterPro" id="IPR026893">
    <property type="entry name" value="Tyr/Ser_Pase_IphP-type"/>
</dbReference>
<dbReference type="EMBL" id="AZFH01000032">
    <property type="protein sequence ID" value="KRL81701.1"/>
    <property type="molecule type" value="Genomic_DNA"/>
</dbReference>
<dbReference type="OrthoDB" id="1188001at2"/>
<evidence type="ECO:0000256" key="1">
    <source>
        <dbReference type="ARBA" id="ARBA00009580"/>
    </source>
</evidence>
<name>A0A0R1TTJ7_9LACO</name>
<dbReference type="AlphaFoldDB" id="A0A0R1TTJ7"/>
<dbReference type="STRING" id="1423740.FC36_GL001437"/>
<dbReference type="PANTHER" id="PTHR31126">
    <property type="entry name" value="TYROSINE-PROTEIN PHOSPHATASE"/>
    <property type="match status" value="1"/>
</dbReference>
<dbReference type="InterPro" id="IPR029021">
    <property type="entry name" value="Prot-tyrosine_phosphatase-like"/>
</dbReference>
<proteinExistence type="inferred from homology"/>
<dbReference type="Pfam" id="PF13350">
    <property type="entry name" value="Y_phosphatase3"/>
    <property type="match status" value="1"/>
</dbReference>
<protein>
    <submittedName>
        <fullName evidence="2">Protein tyrosine phosphatase</fullName>
    </submittedName>
</protein>
<accession>A0A0R1TTJ7</accession>
<dbReference type="PATRIC" id="fig|1423740.3.peg.1553"/>
<dbReference type="RefSeq" id="WP_023860074.1">
    <property type="nucleotide sequence ID" value="NZ_AZFH01000032.1"/>
</dbReference>
<dbReference type="SUPFAM" id="SSF52799">
    <property type="entry name" value="(Phosphotyrosine protein) phosphatases II"/>
    <property type="match status" value="1"/>
</dbReference>
<dbReference type="Proteomes" id="UP000051048">
    <property type="component" value="Unassembled WGS sequence"/>
</dbReference>
<organism evidence="2 3">
    <name type="scientific">Ligilactobacillus equi DSM 15833 = JCM 10991</name>
    <dbReference type="NCBI Taxonomy" id="1423740"/>
    <lineage>
        <taxon>Bacteria</taxon>
        <taxon>Bacillati</taxon>
        <taxon>Bacillota</taxon>
        <taxon>Bacilli</taxon>
        <taxon>Lactobacillales</taxon>
        <taxon>Lactobacillaceae</taxon>
        <taxon>Ligilactobacillus</taxon>
    </lineage>
</organism>
<evidence type="ECO:0000313" key="3">
    <source>
        <dbReference type="Proteomes" id="UP000051048"/>
    </source>
</evidence>
<comment type="similarity">
    <text evidence="1">Belongs to the protein-tyrosine phosphatase family.</text>
</comment>
<dbReference type="Gene3D" id="3.90.190.10">
    <property type="entry name" value="Protein tyrosine phosphatase superfamily"/>
    <property type="match status" value="1"/>
</dbReference>
<reference evidence="2 3" key="1">
    <citation type="journal article" date="2015" name="Genome Announc.">
        <title>Expanding the biotechnology potential of lactobacilli through comparative genomics of 213 strains and associated genera.</title>
        <authorList>
            <person name="Sun Z."/>
            <person name="Harris H.M."/>
            <person name="McCann A."/>
            <person name="Guo C."/>
            <person name="Argimon S."/>
            <person name="Zhang W."/>
            <person name="Yang X."/>
            <person name="Jeffery I.B."/>
            <person name="Cooney J.C."/>
            <person name="Kagawa T.F."/>
            <person name="Liu W."/>
            <person name="Song Y."/>
            <person name="Salvetti E."/>
            <person name="Wrobel A."/>
            <person name="Rasinkangas P."/>
            <person name="Parkhill J."/>
            <person name="Rea M.C."/>
            <person name="O'Sullivan O."/>
            <person name="Ritari J."/>
            <person name="Douillard F.P."/>
            <person name="Paul Ross R."/>
            <person name="Yang R."/>
            <person name="Briner A.E."/>
            <person name="Felis G.E."/>
            <person name="de Vos W.M."/>
            <person name="Barrangou R."/>
            <person name="Klaenhammer T.R."/>
            <person name="Caufield P.W."/>
            <person name="Cui Y."/>
            <person name="Zhang H."/>
            <person name="O'Toole P.W."/>
        </authorList>
    </citation>
    <scope>NUCLEOTIDE SEQUENCE [LARGE SCALE GENOMIC DNA]</scope>
    <source>
        <strain evidence="2 3">DSM 15833</strain>
    </source>
</reference>
<dbReference type="PROSITE" id="PS00383">
    <property type="entry name" value="TYR_PHOSPHATASE_1"/>
    <property type="match status" value="1"/>
</dbReference>
<gene>
    <name evidence="2" type="ORF">FC36_GL001437</name>
</gene>
<dbReference type="InterPro" id="IPR016130">
    <property type="entry name" value="Tyr_Pase_AS"/>
</dbReference>
<dbReference type="GO" id="GO:0004721">
    <property type="term" value="F:phosphoprotein phosphatase activity"/>
    <property type="evidence" value="ECO:0007669"/>
    <property type="project" value="InterPro"/>
</dbReference>
<dbReference type="PANTHER" id="PTHR31126:SF1">
    <property type="entry name" value="TYROSINE SPECIFIC PROTEIN PHOSPHATASES DOMAIN-CONTAINING PROTEIN"/>
    <property type="match status" value="1"/>
</dbReference>
<sequence length="261" mass="30078">MVKLLDFENVLNFRDLGGYHTAKKARVKFGQVYRAGSLAHLTASEQADLVALGIQAVMDFRDYSETEVYPDNLPEGLTYYNLRVYPFRRHLWQNLGPLTYLKIRAWKLTYQEKVYLQMVFDPHAQKAYRKFFQILLKTQAPLIFHCTAGKDRTGLAAFYLLSVLGIQEEEVNQDYLLTNLVYAAYNDQDLTQLLSQGTTASLAQRLNQDYHLALENLQVVRQVCQMKYGTVVNFVTQVLGVSLQDIEALKGWLLENDKYTN</sequence>
<evidence type="ECO:0000313" key="2">
    <source>
        <dbReference type="EMBL" id="KRL81701.1"/>
    </source>
</evidence>
<comment type="caution">
    <text evidence="2">The sequence shown here is derived from an EMBL/GenBank/DDBJ whole genome shotgun (WGS) entry which is preliminary data.</text>
</comment>